<dbReference type="SMART" id="SM00369">
    <property type="entry name" value="LRR_TYP"/>
    <property type="match status" value="8"/>
</dbReference>
<dbReference type="InterPro" id="IPR000157">
    <property type="entry name" value="TIR_dom"/>
</dbReference>
<dbReference type="Proteomes" id="UP000001554">
    <property type="component" value="Chromosome 12"/>
</dbReference>
<evidence type="ECO:0000256" key="5">
    <source>
        <dbReference type="ARBA" id="ARBA00022614"/>
    </source>
</evidence>
<sequence length="1350" mass="150948">MEEKHKVLLRAKRLEITSDLRFRDIRRRLLDSGILNGENFDEIENQQTREDQAKSLLDILPTRGPNAFGVFRDALRHRYPHLARILNDEGQQGQPEAPRVFIIHAGEDKESVVRPLVATLQQQGLAEKDIFFDDVSIKPGEVIRDRIISTLSSQSLELAVVVVSTSFLNKPYWPKLEYETCLKNNKRIFPIWVDANEDKFKAFSELVGKYSPTLKQMSARRVQRDDVTDELTNIAAEVVQRLSTLRSGTPQPAAIQTLVYLTPSNSPSPSDSGSSDEETRTTDQDMQATGVSNEQWVEDRLKDEKARQLDLLGKLGSIQLGLLREAEGLLSKEETEKHTKEVLTQLLKSGIDILKTKMGCAILHLLPINQSSLDSFWAAYMSGQLSAVLTERLITDEMRRFAGQDLAVRVIMLEEQYRQWSEYFKARDMAQTVQDFQSLTITPAASWTPPAVSHSTWESYAEEYLAADPEQVKLLLDSAWRDPVVELVVLIPFFWPHIITYWLERNHIFPRTLTELLQYSLCKHFAMETGIVSEQQCASFSESIAESLISLGSKGMGSIVERNCREIDLSADDRNSLDREVFGLLKLTETKGYTFVNTFLHDYCVALYIKNAIDKVTDTAVLQQLVQNAGRMPLVCFFVSGLLSDRAGDFLSALVNDGEFSSPFEKVETCLIALAETNHVQSLYLCIESVFDGNVLDVSSENILSLLFSSAAIRFINQSHVVQSVRLCDRSKLKKVESTILSELETNPDEESVLLGSDLWSNVSDRKFILLLLQCIPLLSAVKKAGSKSEEPMMSKIPLQRLRITMFSSGTINNNQLFQLIQAMKHMVSLTYLDLRCNHVHDDLIHHISPSTKYCSTSKLTPSPVMMLMSSLPRLGRLQDLEFDDCTFLSAAEVSAMCDSIKGSWSLVKLNITVLPAEWNDMMGAAIGKLFLRLPTLKDLVISNGRSESGTALSHAVTHLGALRKLQKLDIRVKMSDDEAKALAVSLQHSECLEEFQLWNCGINDTRCTAIAKAFVNMGSLKTLDLCLNQFSVFGAKSFATNVGHLSCLEELDLSFNKLSADGCIVITEAFHKMRSIKRLRLDGNNISVSGAKSFASHVGNLVCLEDLYLSSNKLSGDGVILIAEAFHKMRSIKRLHLDSNRISIPGAKSFAAHVGNLVCLEDLYLSSNKLSDDGVILIAEAFHKMKSVRHLDLSDNGISDRGGTVLMGKISFLTNLHRIDLHGNRMTDAVAQLVVDTVKGMEGLWHVDLSHNCFSDEGVEILKQCDDHIRSDDQHPEWYLHSLDSLESKTLFHKGTEGQTRSLSKPSAPYGVESRTKVMKVKHKFHTVAPAGSMQEEAEVAETSKSTKS</sequence>
<keyword evidence="8" id="KW-0395">Inflammatory response</keyword>
<dbReference type="PROSITE" id="PS50104">
    <property type="entry name" value="TIR"/>
    <property type="match status" value="1"/>
</dbReference>
<dbReference type="PANTHER" id="PTHR24107:SF2">
    <property type="entry name" value="NLR FAMILY CARD DOMAIN CONTAINING 3"/>
    <property type="match status" value="1"/>
</dbReference>
<dbReference type="GO" id="GO:0007165">
    <property type="term" value="P:signal transduction"/>
    <property type="evidence" value="ECO:0007669"/>
    <property type="project" value="InterPro"/>
</dbReference>
<accession>A0A9J7M4J4</accession>
<reference evidence="13" key="1">
    <citation type="journal article" date="2020" name="Nat. Ecol. Evol.">
        <title>Deeply conserved synteny resolves early events in vertebrate evolution.</title>
        <authorList>
            <person name="Simakov O."/>
            <person name="Marletaz F."/>
            <person name="Yue J.X."/>
            <person name="O'Connell B."/>
            <person name="Jenkins J."/>
            <person name="Brandt A."/>
            <person name="Calef R."/>
            <person name="Tung C.H."/>
            <person name="Huang T.K."/>
            <person name="Schmutz J."/>
            <person name="Satoh N."/>
            <person name="Yu J.K."/>
            <person name="Putnam N.H."/>
            <person name="Green R.E."/>
            <person name="Rokhsar D.S."/>
        </authorList>
    </citation>
    <scope>NUCLEOTIDE SEQUENCE [LARGE SCALE GENOMIC DNA]</scope>
    <source>
        <strain evidence="13">S238N-H82</strain>
    </source>
</reference>
<evidence type="ECO:0000256" key="1">
    <source>
        <dbReference type="ARBA" id="ARBA00004245"/>
    </source>
</evidence>
<feature type="compositionally biased region" description="Low complexity" evidence="10">
    <location>
        <begin position="263"/>
        <end position="273"/>
    </location>
</feature>
<evidence type="ECO:0000256" key="2">
    <source>
        <dbReference type="ARBA" id="ARBA00009634"/>
    </source>
</evidence>
<dbReference type="Gene3D" id="3.40.50.10140">
    <property type="entry name" value="Toll/interleukin-1 receptor homology (TIR) domain"/>
    <property type="match status" value="1"/>
</dbReference>
<dbReference type="RefSeq" id="XP_035694104.1">
    <property type="nucleotide sequence ID" value="XM_035838211.1"/>
</dbReference>
<evidence type="ECO:0000256" key="8">
    <source>
        <dbReference type="ARBA" id="ARBA00023198"/>
    </source>
</evidence>
<evidence type="ECO:0000256" key="4">
    <source>
        <dbReference type="ARBA" id="ARBA00022588"/>
    </source>
</evidence>
<dbReference type="SMART" id="SM00114">
    <property type="entry name" value="CARD"/>
    <property type="match status" value="1"/>
</dbReference>
<dbReference type="InterPro" id="IPR035897">
    <property type="entry name" value="Toll_tir_struct_dom_sf"/>
</dbReference>
<evidence type="ECO:0000259" key="11">
    <source>
        <dbReference type="PROSITE" id="PS50104"/>
    </source>
</evidence>
<keyword evidence="9" id="KW-0206">Cytoskeleton</keyword>
<feature type="region of interest" description="Disordered" evidence="10">
    <location>
        <begin position="1330"/>
        <end position="1350"/>
    </location>
</feature>
<proteinExistence type="inferred from homology"/>
<keyword evidence="5" id="KW-0433">Leucine-rich repeat</keyword>
<feature type="domain" description="TIR" evidence="11">
    <location>
        <begin position="96"/>
        <end position="226"/>
    </location>
</feature>
<feature type="region of interest" description="Disordered" evidence="10">
    <location>
        <begin position="260"/>
        <end position="295"/>
    </location>
</feature>
<keyword evidence="7" id="KW-0391">Immunity</keyword>
<evidence type="ECO:0000313" key="13">
    <source>
        <dbReference type="Proteomes" id="UP000001554"/>
    </source>
</evidence>
<keyword evidence="3" id="KW-0963">Cytoplasm</keyword>
<reference evidence="14" key="2">
    <citation type="submission" date="2025-08" db="UniProtKB">
        <authorList>
            <consortium name="RefSeq"/>
        </authorList>
    </citation>
    <scope>IDENTIFICATION</scope>
    <source>
        <strain evidence="14">S238N-H82</strain>
        <tissue evidence="14">Testes</tissue>
    </source>
</reference>
<dbReference type="CDD" id="cd01671">
    <property type="entry name" value="CARD"/>
    <property type="match status" value="1"/>
</dbReference>
<dbReference type="GO" id="GO:0005856">
    <property type="term" value="C:cytoskeleton"/>
    <property type="evidence" value="ECO:0007669"/>
    <property type="project" value="UniProtKB-SubCell"/>
</dbReference>
<dbReference type="GeneID" id="118428204"/>
<comment type="subcellular location">
    <subcellularLocation>
        <location evidence="1">Cytoplasm</location>
        <location evidence="1">Cytoskeleton</location>
    </subcellularLocation>
</comment>
<comment type="similarity">
    <text evidence="2">Belongs to the Toll-like receptor family.</text>
</comment>
<dbReference type="GO" id="GO:0045087">
    <property type="term" value="P:innate immune response"/>
    <property type="evidence" value="ECO:0007669"/>
    <property type="project" value="UniProtKB-KW"/>
</dbReference>
<evidence type="ECO:0000256" key="3">
    <source>
        <dbReference type="ARBA" id="ARBA00022490"/>
    </source>
</evidence>
<dbReference type="Gene3D" id="1.10.533.10">
    <property type="entry name" value="Death Domain, Fas"/>
    <property type="match status" value="1"/>
</dbReference>
<evidence type="ECO:0000313" key="14">
    <source>
        <dbReference type="RefSeq" id="XP_035694104.1"/>
    </source>
</evidence>
<organism evidence="13 14">
    <name type="scientific">Branchiostoma floridae</name>
    <name type="common">Florida lancelet</name>
    <name type="synonym">Amphioxus</name>
    <dbReference type="NCBI Taxonomy" id="7739"/>
    <lineage>
        <taxon>Eukaryota</taxon>
        <taxon>Metazoa</taxon>
        <taxon>Chordata</taxon>
        <taxon>Cephalochordata</taxon>
        <taxon>Leptocardii</taxon>
        <taxon>Amphioxiformes</taxon>
        <taxon>Branchiostomatidae</taxon>
        <taxon>Branchiostoma</taxon>
    </lineage>
</organism>
<dbReference type="GO" id="GO:0042981">
    <property type="term" value="P:regulation of apoptotic process"/>
    <property type="evidence" value="ECO:0007669"/>
    <property type="project" value="InterPro"/>
</dbReference>
<dbReference type="InterPro" id="IPR001315">
    <property type="entry name" value="CARD"/>
</dbReference>
<dbReference type="KEGG" id="bfo:118428204"/>
<dbReference type="Pfam" id="PF00619">
    <property type="entry name" value="CARD"/>
    <property type="match status" value="1"/>
</dbReference>
<dbReference type="InterPro" id="IPR032675">
    <property type="entry name" value="LRR_dom_sf"/>
</dbReference>
<keyword evidence="13" id="KW-1185">Reference proteome</keyword>
<evidence type="ECO:0000259" key="12">
    <source>
        <dbReference type="PROSITE" id="PS50209"/>
    </source>
</evidence>
<dbReference type="InterPro" id="IPR011029">
    <property type="entry name" value="DEATH-like_dom_sf"/>
</dbReference>
<evidence type="ECO:0000256" key="10">
    <source>
        <dbReference type="SAM" id="MobiDB-lite"/>
    </source>
</evidence>
<dbReference type="PANTHER" id="PTHR24107">
    <property type="entry name" value="YNEIN REGULATORY COMPLEX SUBUNIT 5"/>
    <property type="match status" value="1"/>
</dbReference>
<dbReference type="InterPro" id="IPR003591">
    <property type="entry name" value="Leu-rich_rpt_typical-subtyp"/>
</dbReference>
<dbReference type="SUPFAM" id="SSF52047">
    <property type="entry name" value="RNI-like"/>
    <property type="match status" value="2"/>
</dbReference>
<name>A0A9J7M4J4_BRAFL</name>
<dbReference type="InterPro" id="IPR001611">
    <property type="entry name" value="Leu-rich_rpt"/>
</dbReference>
<dbReference type="PROSITE" id="PS50209">
    <property type="entry name" value="CARD"/>
    <property type="match status" value="1"/>
</dbReference>
<dbReference type="InterPro" id="IPR052410">
    <property type="entry name" value="DRC5"/>
</dbReference>
<gene>
    <name evidence="14" type="primary">LOC118428204</name>
</gene>
<dbReference type="SMART" id="SM00368">
    <property type="entry name" value="LRR_RI"/>
    <property type="match status" value="12"/>
</dbReference>
<dbReference type="SUPFAM" id="SSF47986">
    <property type="entry name" value="DEATH domain"/>
    <property type="match status" value="1"/>
</dbReference>
<feature type="domain" description="CARD" evidence="12">
    <location>
        <begin position="1"/>
        <end position="90"/>
    </location>
</feature>
<evidence type="ECO:0000256" key="7">
    <source>
        <dbReference type="ARBA" id="ARBA00022859"/>
    </source>
</evidence>
<dbReference type="SUPFAM" id="SSF52200">
    <property type="entry name" value="Toll/Interleukin receptor TIR domain"/>
    <property type="match status" value="1"/>
</dbReference>
<protein>
    <submittedName>
        <fullName evidence="14">Uncharacterized protein LOC118428204</fullName>
    </submittedName>
</protein>
<dbReference type="Gene3D" id="3.80.10.10">
    <property type="entry name" value="Ribonuclease Inhibitor"/>
    <property type="match status" value="2"/>
</dbReference>
<feature type="compositionally biased region" description="Polar residues" evidence="10">
    <location>
        <begin position="284"/>
        <end position="295"/>
    </location>
</feature>
<keyword evidence="4" id="KW-0399">Innate immunity</keyword>
<dbReference type="Pfam" id="PF13516">
    <property type="entry name" value="LRR_6"/>
    <property type="match status" value="7"/>
</dbReference>
<keyword evidence="6" id="KW-0677">Repeat</keyword>
<evidence type="ECO:0000256" key="9">
    <source>
        <dbReference type="ARBA" id="ARBA00023212"/>
    </source>
</evidence>
<dbReference type="OrthoDB" id="120976at2759"/>
<dbReference type="Pfam" id="PF13676">
    <property type="entry name" value="TIR_2"/>
    <property type="match status" value="1"/>
</dbReference>
<evidence type="ECO:0000256" key="6">
    <source>
        <dbReference type="ARBA" id="ARBA00022737"/>
    </source>
</evidence>